<reference evidence="2" key="1">
    <citation type="submission" date="2017-07" db="EMBL/GenBank/DDBJ databases">
        <title>Taro Niue Genome Assembly and Annotation.</title>
        <authorList>
            <person name="Atibalentja N."/>
            <person name="Keating K."/>
            <person name="Fields C.J."/>
        </authorList>
    </citation>
    <scope>NUCLEOTIDE SEQUENCE</scope>
    <source>
        <strain evidence="2">Niue_2</strain>
        <tissue evidence="2">Leaf</tissue>
    </source>
</reference>
<evidence type="ECO:0000313" key="2">
    <source>
        <dbReference type="EMBL" id="MQL97789.1"/>
    </source>
</evidence>
<dbReference type="AlphaFoldDB" id="A0A843W3G8"/>
<accession>A0A843W3G8</accession>
<proteinExistence type="predicted"/>
<keyword evidence="3" id="KW-1185">Reference proteome</keyword>
<comment type="caution">
    <text evidence="2">The sequence shown here is derived from an EMBL/GenBank/DDBJ whole genome shotgun (WGS) entry which is preliminary data.</text>
</comment>
<protein>
    <recommendedName>
        <fullName evidence="4">Retrotransposon gag domain-containing protein</fullName>
    </recommendedName>
</protein>
<gene>
    <name evidence="2" type="ORF">Taro_030487</name>
</gene>
<organism evidence="2 3">
    <name type="scientific">Colocasia esculenta</name>
    <name type="common">Wild taro</name>
    <name type="synonym">Arum esculentum</name>
    <dbReference type="NCBI Taxonomy" id="4460"/>
    <lineage>
        <taxon>Eukaryota</taxon>
        <taxon>Viridiplantae</taxon>
        <taxon>Streptophyta</taxon>
        <taxon>Embryophyta</taxon>
        <taxon>Tracheophyta</taxon>
        <taxon>Spermatophyta</taxon>
        <taxon>Magnoliopsida</taxon>
        <taxon>Liliopsida</taxon>
        <taxon>Araceae</taxon>
        <taxon>Aroideae</taxon>
        <taxon>Colocasieae</taxon>
        <taxon>Colocasia</taxon>
    </lineage>
</organism>
<evidence type="ECO:0008006" key="4">
    <source>
        <dbReference type="Google" id="ProtNLM"/>
    </source>
</evidence>
<evidence type="ECO:0000256" key="1">
    <source>
        <dbReference type="SAM" id="MobiDB-lite"/>
    </source>
</evidence>
<dbReference type="EMBL" id="NMUH01002099">
    <property type="protein sequence ID" value="MQL97789.1"/>
    <property type="molecule type" value="Genomic_DNA"/>
</dbReference>
<dbReference type="Proteomes" id="UP000652761">
    <property type="component" value="Unassembled WGS sequence"/>
</dbReference>
<feature type="region of interest" description="Disordered" evidence="1">
    <location>
        <begin position="248"/>
        <end position="270"/>
    </location>
</feature>
<sequence>MCSRREDVAWSEGNAEGSPIFAFFTKSFSRIRVCACEGDIPCRRDKVTIGRPVAIWFPIATGGASALVTLVEHISHKVGMFYVVNVLSRYGVPCYGTGLLVVSVLVPCGNRMDQLLVSGPVPICLGFAYEAFRVVEDRGVATVSVAYCYRAGVSVRDRVAVYLAAATSSDTWLSSLDEWVLSPASTRGLIRVAFRGPPQSPPSIVLYHNPMFDMDHFRVLADDFVPIGLLDDVAQPSAAILSGHIEPSLAAGGQSRPPSPPRVDGPHSQFSQLLPHLSSDQVCEFLAATKDPTPLRQRDIHFSEPCYLPAWEVRPKSPPMSSFYQAEPVPLSRERSYSLEHPHSLTPTHHVSSRSDFLAEWTTMKMELHDLRRQLDSRKAVDIPLPSFQYLRVPPQLELHVFQRYSRVGDPYVHLKDFVYEVAPHKYDRHLMAYLFRKSLDGPALEWFYSLPPEEAEDFQIVQEWFLQQF</sequence>
<name>A0A843W3G8_COLES</name>
<evidence type="ECO:0000313" key="3">
    <source>
        <dbReference type="Proteomes" id="UP000652761"/>
    </source>
</evidence>